<keyword evidence="4" id="KW-1185">Reference proteome</keyword>
<feature type="region of interest" description="Disordered" evidence="1">
    <location>
        <begin position="106"/>
        <end position="146"/>
    </location>
</feature>
<keyword evidence="2" id="KW-0732">Signal</keyword>
<evidence type="ECO:0000256" key="1">
    <source>
        <dbReference type="SAM" id="MobiDB-lite"/>
    </source>
</evidence>
<comment type="caution">
    <text evidence="3">The sequence shown here is derived from an EMBL/GenBank/DDBJ whole genome shotgun (WGS) entry which is preliminary data.</text>
</comment>
<dbReference type="Proteomes" id="UP001390339">
    <property type="component" value="Unassembled WGS sequence"/>
</dbReference>
<feature type="compositionally biased region" description="Basic and acidic residues" evidence="1">
    <location>
        <begin position="119"/>
        <end position="139"/>
    </location>
</feature>
<evidence type="ECO:0000313" key="4">
    <source>
        <dbReference type="Proteomes" id="UP001390339"/>
    </source>
</evidence>
<sequence length="425" mass="48444">MRVSSSFKAIFIIVNHVSATMVPHNIPKPTVDTGAPSGDVEPAVKSEPEVSARFASMDMFSLLMGRAPAKGGATNNAPKCDKCRKKCRPRAIKDKKNCSKCVPCPKGQKANKDWTQCVPEKEKPKEDKDKKKKEKENKYKKMKKTKQVEFKKKQYPKKKTNMKKKWDDLEKKREDNKNRIKQRFMGRCLTLVPLAMGGEFAKEFAGEYFDEAFLEHYAGDMLQYWPEGQQLAPWDKESDVDDGIFADEKFVDQFVKRGNDKSKRWLRDLHKRDPNATALAYGDEHGSIDHLLLDDDEIADVHSHQHYHQRQQQKERDDAIVRLAARANPLPYNKQPGDLIVRGDLEERFFWLIPIFSAIFSTLTRVAVAAARAAPALLRVAKDTVKVAAKRGSKNGFKKQADGFGKIAKEGKEIWKNCLKKMPPP</sequence>
<evidence type="ECO:0008006" key="5">
    <source>
        <dbReference type="Google" id="ProtNLM"/>
    </source>
</evidence>
<feature type="signal peptide" evidence="2">
    <location>
        <begin position="1"/>
        <end position="19"/>
    </location>
</feature>
<proteinExistence type="predicted"/>
<dbReference type="EMBL" id="JAPCWZ010000007">
    <property type="protein sequence ID" value="KAK8856068.1"/>
    <property type="molecule type" value="Genomic_DNA"/>
</dbReference>
<evidence type="ECO:0000313" key="3">
    <source>
        <dbReference type="EMBL" id="KAK8856068.1"/>
    </source>
</evidence>
<name>A0ABR2I1T2_9PEZI</name>
<gene>
    <name evidence="3" type="ORF">PGQ11_011980</name>
</gene>
<organism evidence="3 4">
    <name type="scientific">Apiospora arundinis</name>
    <dbReference type="NCBI Taxonomy" id="335852"/>
    <lineage>
        <taxon>Eukaryota</taxon>
        <taxon>Fungi</taxon>
        <taxon>Dikarya</taxon>
        <taxon>Ascomycota</taxon>
        <taxon>Pezizomycotina</taxon>
        <taxon>Sordariomycetes</taxon>
        <taxon>Xylariomycetidae</taxon>
        <taxon>Amphisphaeriales</taxon>
        <taxon>Apiosporaceae</taxon>
        <taxon>Apiospora</taxon>
    </lineage>
</organism>
<evidence type="ECO:0000256" key="2">
    <source>
        <dbReference type="SAM" id="SignalP"/>
    </source>
</evidence>
<feature type="chain" id="PRO_5046348299" description="Zn(2)-C6 fungal-type domain-containing protein" evidence="2">
    <location>
        <begin position="20"/>
        <end position="425"/>
    </location>
</feature>
<reference evidence="3 4" key="1">
    <citation type="journal article" date="2024" name="IMA Fungus">
        <title>Apiospora arundinis, a panoply of carbohydrate-active enzymes and secondary metabolites.</title>
        <authorList>
            <person name="Sorensen T."/>
            <person name="Petersen C."/>
            <person name="Muurmann A.T."/>
            <person name="Christiansen J.V."/>
            <person name="Brundto M.L."/>
            <person name="Overgaard C.K."/>
            <person name="Boysen A.T."/>
            <person name="Wollenberg R.D."/>
            <person name="Larsen T.O."/>
            <person name="Sorensen J.L."/>
            <person name="Nielsen K.L."/>
            <person name="Sondergaard T.E."/>
        </authorList>
    </citation>
    <scope>NUCLEOTIDE SEQUENCE [LARGE SCALE GENOMIC DNA]</scope>
    <source>
        <strain evidence="3 4">AAU 773</strain>
    </source>
</reference>
<accession>A0ABR2I1T2</accession>
<protein>
    <recommendedName>
        <fullName evidence="5">Zn(2)-C6 fungal-type domain-containing protein</fullName>
    </recommendedName>
</protein>